<name>L1JJ04_GUITC</name>
<dbReference type="OrthoDB" id="5979459at2759"/>
<evidence type="ECO:0000256" key="6">
    <source>
        <dbReference type="ARBA" id="ARBA00023180"/>
    </source>
</evidence>
<feature type="transmembrane region" description="Helical" evidence="7">
    <location>
        <begin position="7"/>
        <end position="30"/>
    </location>
</feature>
<keyword evidence="10" id="KW-1185">Reference proteome</keyword>
<dbReference type="EnsemblProtists" id="EKX48139">
    <property type="protein sequence ID" value="EKX48139"/>
    <property type="gene ID" value="GUITHDRAFT_58746"/>
</dbReference>
<evidence type="ECO:0000256" key="4">
    <source>
        <dbReference type="ARBA" id="ARBA00022989"/>
    </source>
</evidence>
<dbReference type="PANTHER" id="PTHR12385">
    <property type="entry name" value="CHOLINE TRANSPORTER-LIKE (SLC FAMILY 44)"/>
    <property type="match status" value="1"/>
</dbReference>
<evidence type="ECO:0000313" key="8">
    <source>
        <dbReference type="EMBL" id="EKX48139.1"/>
    </source>
</evidence>
<evidence type="ECO:0000313" key="9">
    <source>
        <dbReference type="EnsemblProtists" id="EKX48139"/>
    </source>
</evidence>
<organism evidence="8">
    <name type="scientific">Guillardia theta (strain CCMP2712)</name>
    <name type="common">Cryptophyte</name>
    <dbReference type="NCBI Taxonomy" id="905079"/>
    <lineage>
        <taxon>Eukaryota</taxon>
        <taxon>Cryptophyceae</taxon>
        <taxon>Pyrenomonadales</taxon>
        <taxon>Geminigeraceae</taxon>
        <taxon>Guillardia</taxon>
    </lineage>
</organism>
<dbReference type="Proteomes" id="UP000011087">
    <property type="component" value="Unassembled WGS sequence"/>
</dbReference>
<comment type="function">
    <text evidence="7">Choline transporter.</text>
</comment>
<accession>L1JJ04</accession>
<sequence length="538" mass="59850">QDRKCTNVLCLLFFICFWFGMLVVGIVGFVKGNPNRLRYGYDFLGRTCGYGDVKGLKYLYYPFPYNSTSSSTDLTWAVCLKDCGLTNASMLSIIKIQGVGANATTDSSSFSSVMSSFEGPQQSFAYLTDQIQEKWGVIVASAGIALGVSLLYALMLRLAAKPITFAVLIFTWFLLGGATAILSIKAGFIDSSQLPGSSYSSSYLPAGFTFQQAQQNQNLVIAAAVICGVIFLIYTLLFIFLFKRVLIAIEVIELASECIMTIPSVFVFCIFQWLVMISLFVWWIFVMLYLVAAGSWDANAHQYVWDTALQRVMIYHFFGLLWGRSFILAIGNLVVAGASAEWFLVDDKLNLVLPVLSSFRRTLRYHSGTAALGSFIIAVVQMIRWIFRYYMYQLKKMNPDSKIVKVLAFIGECCLACLERFLNFINKNAYIQTAITGAGFWTAAVAAFNLLVRNCLRIGTLNIVATIYIYIGKLFIALVTGIICALIMVGGDYGNVTDAPVFPMTIILLIAFGIASIFLDVWEICIDTIFQCYCMDEE</sequence>
<feature type="transmembrane region" description="Helical" evidence="7">
    <location>
        <begin position="365"/>
        <end position="383"/>
    </location>
</feature>
<dbReference type="AlphaFoldDB" id="L1JJ04"/>
<dbReference type="GO" id="GO:0005886">
    <property type="term" value="C:plasma membrane"/>
    <property type="evidence" value="ECO:0007669"/>
    <property type="project" value="UniProtKB-SubCell"/>
</dbReference>
<comment type="subcellular location">
    <subcellularLocation>
        <location evidence="7">Cell membrane</location>
        <topology evidence="7">Multi-pass membrane protein</topology>
    </subcellularLocation>
    <subcellularLocation>
        <location evidence="1">Membrane</location>
        <topology evidence="1">Multi-pass membrane protein</topology>
    </subcellularLocation>
</comment>
<protein>
    <recommendedName>
        <fullName evidence="7">Choline transporter-like protein</fullName>
    </recommendedName>
</protein>
<dbReference type="OMA" id="KEEFYYG"/>
<keyword evidence="4 7" id="KW-1133">Transmembrane helix</keyword>
<feature type="transmembrane region" description="Helical" evidence="7">
    <location>
        <begin position="163"/>
        <end position="184"/>
    </location>
</feature>
<dbReference type="RefSeq" id="XP_005835119.1">
    <property type="nucleotide sequence ID" value="XM_005835062.1"/>
</dbReference>
<evidence type="ECO:0000256" key="2">
    <source>
        <dbReference type="ARBA" id="ARBA00007168"/>
    </source>
</evidence>
<dbReference type="PaxDb" id="55529-EKX48139"/>
<evidence type="ECO:0000256" key="7">
    <source>
        <dbReference type="RuleBase" id="RU368066"/>
    </source>
</evidence>
<dbReference type="KEGG" id="gtt:GUITHDRAFT_58746"/>
<dbReference type="GeneID" id="17304822"/>
<keyword evidence="3 7" id="KW-0812">Transmembrane</keyword>
<dbReference type="HOGENOM" id="CLU_017181_3_2_1"/>
<feature type="transmembrane region" description="Helical" evidence="7">
    <location>
        <begin position="219"/>
        <end position="242"/>
    </location>
</feature>
<keyword evidence="6" id="KW-0325">Glycoprotein</keyword>
<feature type="non-terminal residue" evidence="8">
    <location>
        <position position="538"/>
    </location>
</feature>
<feature type="transmembrane region" description="Helical" evidence="7">
    <location>
        <begin position="429"/>
        <end position="451"/>
    </location>
</feature>
<evidence type="ECO:0000256" key="3">
    <source>
        <dbReference type="ARBA" id="ARBA00022692"/>
    </source>
</evidence>
<dbReference type="GO" id="GO:0022857">
    <property type="term" value="F:transmembrane transporter activity"/>
    <property type="evidence" value="ECO:0007669"/>
    <property type="project" value="UniProtKB-UniRule"/>
</dbReference>
<evidence type="ECO:0000313" key="10">
    <source>
        <dbReference type="Proteomes" id="UP000011087"/>
    </source>
</evidence>
<evidence type="ECO:0000256" key="5">
    <source>
        <dbReference type="ARBA" id="ARBA00023136"/>
    </source>
</evidence>
<comment type="similarity">
    <text evidence="2 7">Belongs to the CTL (choline transporter-like) family.</text>
</comment>
<dbReference type="eggNOG" id="KOG1362">
    <property type="taxonomic scope" value="Eukaryota"/>
</dbReference>
<reference evidence="9" key="3">
    <citation type="submission" date="2015-06" db="UniProtKB">
        <authorList>
            <consortium name="EnsemblProtists"/>
        </authorList>
    </citation>
    <scope>IDENTIFICATION</scope>
</reference>
<dbReference type="EMBL" id="JH992987">
    <property type="protein sequence ID" value="EKX48139.1"/>
    <property type="molecule type" value="Genomic_DNA"/>
</dbReference>
<keyword evidence="5 7" id="KW-0472">Membrane</keyword>
<evidence type="ECO:0000256" key="1">
    <source>
        <dbReference type="ARBA" id="ARBA00004141"/>
    </source>
</evidence>
<gene>
    <name evidence="8" type="ORF">GUITHDRAFT_58746</name>
</gene>
<dbReference type="PANTHER" id="PTHR12385:SF14">
    <property type="entry name" value="CHOLINE TRANSPORTER-LIKE 2"/>
    <property type="match status" value="1"/>
</dbReference>
<proteinExistence type="inferred from homology"/>
<feature type="transmembrane region" description="Helical" evidence="7">
    <location>
        <begin position="135"/>
        <end position="156"/>
    </location>
</feature>
<reference evidence="8 10" key="1">
    <citation type="journal article" date="2012" name="Nature">
        <title>Algal genomes reveal evolutionary mosaicism and the fate of nucleomorphs.</title>
        <authorList>
            <consortium name="DOE Joint Genome Institute"/>
            <person name="Curtis B.A."/>
            <person name="Tanifuji G."/>
            <person name="Burki F."/>
            <person name="Gruber A."/>
            <person name="Irimia M."/>
            <person name="Maruyama S."/>
            <person name="Arias M.C."/>
            <person name="Ball S.G."/>
            <person name="Gile G.H."/>
            <person name="Hirakawa Y."/>
            <person name="Hopkins J.F."/>
            <person name="Kuo A."/>
            <person name="Rensing S.A."/>
            <person name="Schmutz J."/>
            <person name="Symeonidi A."/>
            <person name="Elias M."/>
            <person name="Eveleigh R.J."/>
            <person name="Herman E.K."/>
            <person name="Klute M.J."/>
            <person name="Nakayama T."/>
            <person name="Obornik M."/>
            <person name="Reyes-Prieto A."/>
            <person name="Armbrust E.V."/>
            <person name="Aves S.J."/>
            <person name="Beiko R.G."/>
            <person name="Coutinho P."/>
            <person name="Dacks J.B."/>
            <person name="Durnford D.G."/>
            <person name="Fast N.M."/>
            <person name="Green B.R."/>
            <person name="Grisdale C.J."/>
            <person name="Hempel F."/>
            <person name="Henrissat B."/>
            <person name="Hoppner M.P."/>
            <person name="Ishida K."/>
            <person name="Kim E."/>
            <person name="Koreny L."/>
            <person name="Kroth P.G."/>
            <person name="Liu Y."/>
            <person name="Malik S.B."/>
            <person name="Maier U.G."/>
            <person name="McRose D."/>
            <person name="Mock T."/>
            <person name="Neilson J.A."/>
            <person name="Onodera N.T."/>
            <person name="Poole A.M."/>
            <person name="Pritham E.J."/>
            <person name="Richards T.A."/>
            <person name="Rocap G."/>
            <person name="Roy S.W."/>
            <person name="Sarai C."/>
            <person name="Schaack S."/>
            <person name="Shirato S."/>
            <person name="Slamovits C.H."/>
            <person name="Spencer D.F."/>
            <person name="Suzuki S."/>
            <person name="Worden A.Z."/>
            <person name="Zauner S."/>
            <person name="Barry K."/>
            <person name="Bell C."/>
            <person name="Bharti A.K."/>
            <person name="Crow J.A."/>
            <person name="Grimwood J."/>
            <person name="Kramer R."/>
            <person name="Lindquist E."/>
            <person name="Lucas S."/>
            <person name="Salamov A."/>
            <person name="McFadden G.I."/>
            <person name="Lane C.E."/>
            <person name="Keeling P.J."/>
            <person name="Gray M.W."/>
            <person name="Grigoriev I.V."/>
            <person name="Archibald J.M."/>
        </authorList>
    </citation>
    <scope>NUCLEOTIDE SEQUENCE</scope>
    <source>
        <strain evidence="8 10">CCMP2712</strain>
    </source>
</reference>
<feature type="transmembrane region" description="Helical" evidence="7">
    <location>
        <begin position="463"/>
        <end position="489"/>
    </location>
</feature>
<feature type="transmembrane region" description="Helical" evidence="7">
    <location>
        <begin position="321"/>
        <end position="345"/>
    </location>
</feature>
<dbReference type="InterPro" id="IPR007603">
    <property type="entry name" value="Choline_transptr-like"/>
</dbReference>
<reference evidence="10" key="2">
    <citation type="submission" date="2012-11" db="EMBL/GenBank/DDBJ databases">
        <authorList>
            <person name="Kuo A."/>
            <person name="Curtis B.A."/>
            <person name="Tanifuji G."/>
            <person name="Burki F."/>
            <person name="Gruber A."/>
            <person name="Irimia M."/>
            <person name="Maruyama S."/>
            <person name="Arias M.C."/>
            <person name="Ball S.G."/>
            <person name="Gile G.H."/>
            <person name="Hirakawa Y."/>
            <person name="Hopkins J.F."/>
            <person name="Rensing S.A."/>
            <person name="Schmutz J."/>
            <person name="Symeonidi A."/>
            <person name="Elias M."/>
            <person name="Eveleigh R.J."/>
            <person name="Herman E.K."/>
            <person name="Klute M.J."/>
            <person name="Nakayama T."/>
            <person name="Obornik M."/>
            <person name="Reyes-Prieto A."/>
            <person name="Armbrust E.V."/>
            <person name="Aves S.J."/>
            <person name="Beiko R.G."/>
            <person name="Coutinho P."/>
            <person name="Dacks J.B."/>
            <person name="Durnford D.G."/>
            <person name="Fast N.M."/>
            <person name="Green B.R."/>
            <person name="Grisdale C."/>
            <person name="Hempe F."/>
            <person name="Henrissat B."/>
            <person name="Hoppner M.P."/>
            <person name="Ishida K.-I."/>
            <person name="Kim E."/>
            <person name="Koreny L."/>
            <person name="Kroth P.G."/>
            <person name="Liu Y."/>
            <person name="Malik S.-B."/>
            <person name="Maier U.G."/>
            <person name="McRose D."/>
            <person name="Mock T."/>
            <person name="Neilson J.A."/>
            <person name="Onodera N.T."/>
            <person name="Poole A.M."/>
            <person name="Pritham E.J."/>
            <person name="Richards T.A."/>
            <person name="Rocap G."/>
            <person name="Roy S.W."/>
            <person name="Sarai C."/>
            <person name="Schaack S."/>
            <person name="Shirato S."/>
            <person name="Slamovits C.H."/>
            <person name="Spencer D.F."/>
            <person name="Suzuki S."/>
            <person name="Worden A.Z."/>
            <person name="Zauner S."/>
            <person name="Barry K."/>
            <person name="Bell C."/>
            <person name="Bharti A.K."/>
            <person name="Crow J.A."/>
            <person name="Grimwood J."/>
            <person name="Kramer R."/>
            <person name="Lindquist E."/>
            <person name="Lucas S."/>
            <person name="Salamov A."/>
            <person name="McFadden G.I."/>
            <person name="Lane C.E."/>
            <person name="Keeling P.J."/>
            <person name="Gray M.W."/>
            <person name="Grigoriev I.V."/>
            <person name="Archibald J.M."/>
        </authorList>
    </citation>
    <scope>NUCLEOTIDE SEQUENCE</scope>
    <source>
        <strain evidence="10">CCMP2712</strain>
    </source>
</reference>
<feature type="transmembrane region" description="Helical" evidence="7">
    <location>
        <begin position="501"/>
        <end position="522"/>
    </location>
</feature>
<dbReference type="Pfam" id="PF04515">
    <property type="entry name" value="Choline_transpo"/>
    <property type="match status" value="1"/>
</dbReference>
<feature type="non-terminal residue" evidence="8">
    <location>
        <position position="1"/>
    </location>
</feature>